<evidence type="ECO:0000256" key="5">
    <source>
        <dbReference type="SAM" id="MobiDB-lite"/>
    </source>
</evidence>
<accession>A0A6F8Y578</accession>
<keyword evidence="2" id="KW-0805">Transcription regulation</keyword>
<comment type="similarity">
    <text evidence="1">Belongs to the LysR transcriptional regulatory family.</text>
</comment>
<dbReference type="SUPFAM" id="SSF46785">
    <property type="entry name" value="Winged helix' DNA-binding domain"/>
    <property type="match status" value="1"/>
</dbReference>
<organism evidence="7 8">
    <name type="scientific">Phytohabitans flavus</name>
    <dbReference type="NCBI Taxonomy" id="1076124"/>
    <lineage>
        <taxon>Bacteria</taxon>
        <taxon>Bacillati</taxon>
        <taxon>Actinomycetota</taxon>
        <taxon>Actinomycetes</taxon>
        <taxon>Micromonosporales</taxon>
        <taxon>Micromonosporaceae</taxon>
    </lineage>
</organism>
<dbReference type="Pfam" id="PF03466">
    <property type="entry name" value="LysR_substrate"/>
    <property type="match status" value="1"/>
</dbReference>
<dbReference type="PANTHER" id="PTHR30346">
    <property type="entry name" value="TRANSCRIPTIONAL DUAL REGULATOR HCAR-RELATED"/>
    <property type="match status" value="1"/>
</dbReference>
<dbReference type="Gene3D" id="3.40.190.10">
    <property type="entry name" value="Periplasmic binding protein-like II"/>
    <property type="match status" value="2"/>
</dbReference>
<sequence>MICALSISDTDVVDPHLLRTFVVVAERASFSAAARHLGYTQSAVSQHIAALEDDLGATLLHRRPVTPTEAGARLLEHAAPILLRLEAARADVRRTAEEPAGVLRVGVSALAAYHVGSALDEVRRARPGLDLVLRVAGRDAVVAGVAAGDLDAGLVDGVAAPSDPLRLGDVGVLTTVAVAEEPCAVLLPAGHPLARRAGLRLDDLVDARWIDAPDVGAPLADLRAAVGSDGLRGGVRYEGADVETLVALVAADHGLAILPARPTKQPAAQAPARPTKQPAAQAPAHPTEQPAAQAPERPPARTPERPTEQIPERQAAQVAPVPLTSPRLVYRTELVHGHLAGAAADFAAALTGSFRIRA</sequence>
<dbReference type="InterPro" id="IPR005119">
    <property type="entry name" value="LysR_subst-bd"/>
</dbReference>
<feature type="region of interest" description="Disordered" evidence="5">
    <location>
        <begin position="263"/>
        <end position="319"/>
    </location>
</feature>
<reference evidence="7 8" key="1">
    <citation type="submission" date="2020-03" db="EMBL/GenBank/DDBJ databases">
        <title>Whole genome shotgun sequence of Phytohabitans flavus NBRC 107702.</title>
        <authorList>
            <person name="Komaki H."/>
            <person name="Tamura T."/>
        </authorList>
    </citation>
    <scope>NUCLEOTIDE SEQUENCE [LARGE SCALE GENOMIC DNA]</scope>
    <source>
        <strain evidence="7 8">NBRC 107702</strain>
    </source>
</reference>
<feature type="domain" description="HTH lysR-type" evidence="6">
    <location>
        <begin position="13"/>
        <end position="68"/>
    </location>
</feature>
<proteinExistence type="inferred from homology"/>
<evidence type="ECO:0000256" key="2">
    <source>
        <dbReference type="ARBA" id="ARBA00023015"/>
    </source>
</evidence>
<reference evidence="7 8" key="2">
    <citation type="submission" date="2020-03" db="EMBL/GenBank/DDBJ databases">
        <authorList>
            <person name="Ichikawa N."/>
            <person name="Kimura A."/>
            <person name="Kitahashi Y."/>
            <person name="Uohara A."/>
        </authorList>
    </citation>
    <scope>NUCLEOTIDE SEQUENCE [LARGE SCALE GENOMIC DNA]</scope>
    <source>
        <strain evidence="7 8">NBRC 107702</strain>
    </source>
</reference>
<dbReference type="EMBL" id="AP022870">
    <property type="protein sequence ID" value="BCB81245.1"/>
    <property type="molecule type" value="Genomic_DNA"/>
</dbReference>
<dbReference type="InterPro" id="IPR036388">
    <property type="entry name" value="WH-like_DNA-bd_sf"/>
</dbReference>
<dbReference type="Proteomes" id="UP000502508">
    <property type="component" value="Chromosome"/>
</dbReference>
<evidence type="ECO:0000313" key="7">
    <source>
        <dbReference type="EMBL" id="BCB81245.1"/>
    </source>
</evidence>
<feature type="compositionally biased region" description="Low complexity" evidence="5">
    <location>
        <begin position="263"/>
        <end position="295"/>
    </location>
</feature>
<name>A0A6F8Y578_9ACTN</name>
<evidence type="ECO:0000313" key="8">
    <source>
        <dbReference type="Proteomes" id="UP000502508"/>
    </source>
</evidence>
<evidence type="ECO:0000256" key="4">
    <source>
        <dbReference type="ARBA" id="ARBA00023163"/>
    </source>
</evidence>
<dbReference type="GO" id="GO:0003677">
    <property type="term" value="F:DNA binding"/>
    <property type="evidence" value="ECO:0007669"/>
    <property type="project" value="UniProtKB-KW"/>
</dbReference>
<dbReference type="AlphaFoldDB" id="A0A6F8Y578"/>
<dbReference type="GO" id="GO:0003700">
    <property type="term" value="F:DNA-binding transcription factor activity"/>
    <property type="evidence" value="ECO:0007669"/>
    <property type="project" value="InterPro"/>
</dbReference>
<evidence type="ECO:0000259" key="6">
    <source>
        <dbReference type="PROSITE" id="PS50931"/>
    </source>
</evidence>
<dbReference type="InterPro" id="IPR036390">
    <property type="entry name" value="WH_DNA-bd_sf"/>
</dbReference>
<keyword evidence="8" id="KW-1185">Reference proteome</keyword>
<dbReference type="PRINTS" id="PR00039">
    <property type="entry name" value="HTHLYSR"/>
</dbReference>
<dbReference type="FunFam" id="1.10.10.10:FF:000001">
    <property type="entry name" value="LysR family transcriptional regulator"/>
    <property type="match status" value="1"/>
</dbReference>
<dbReference type="PANTHER" id="PTHR30346:SF29">
    <property type="entry name" value="LYSR SUBSTRATE-BINDING"/>
    <property type="match status" value="1"/>
</dbReference>
<dbReference type="KEGG" id="pfla:Pflav_076550"/>
<protein>
    <recommendedName>
        <fullName evidence="6">HTH lysR-type domain-containing protein</fullName>
    </recommendedName>
</protein>
<dbReference type="GO" id="GO:0032993">
    <property type="term" value="C:protein-DNA complex"/>
    <property type="evidence" value="ECO:0007669"/>
    <property type="project" value="TreeGrafter"/>
</dbReference>
<dbReference type="Gene3D" id="1.10.10.10">
    <property type="entry name" value="Winged helix-like DNA-binding domain superfamily/Winged helix DNA-binding domain"/>
    <property type="match status" value="1"/>
</dbReference>
<dbReference type="PROSITE" id="PS50931">
    <property type="entry name" value="HTH_LYSR"/>
    <property type="match status" value="1"/>
</dbReference>
<keyword evidence="4" id="KW-0804">Transcription</keyword>
<dbReference type="Pfam" id="PF00126">
    <property type="entry name" value="HTH_1"/>
    <property type="match status" value="1"/>
</dbReference>
<keyword evidence="3" id="KW-0238">DNA-binding</keyword>
<evidence type="ECO:0000256" key="3">
    <source>
        <dbReference type="ARBA" id="ARBA00023125"/>
    </source>
</evidence>
<dbReference type="SUPFAM" id="SSF53850">
    <property type="entry name" value="Periplasmic binding protein-like II"/>
    <property type="match status" value="1"/>
</dbReference>
<gene>
    <name evidence="7" type="ORF">Pflav_076550</name>
</gene>
<feature type="compositionally biased region" description="Basic and acidic residues" evidence="5">
    <location>
        <begin position="298"/>
        <end position="311"/>
    </location>
</feature>
<evidence type="ECO:0000256" key="1">
    <source>
        <dbReference type="ARBA" id="ARBA00009437"/>
    </source>
</evidence>
<dbReference type="InterPro" id="IPR000847">
    <property type="entry name" value="LysR_HTH_N"/>
</dbReference>